<evidence type="ECO:0000313" key="7">
    <source>
        <dbReference type="Proteomes" id="UP001378242"/>
    </source>
</evidence>
<evidence type="ECO:0000256" key="4">
    <source>
        <dbReference type="SAM" id="MobiDB-lite"/>
    </source>
</evidence>
<gene>
    <name evidence="6" type="ORF">V6243_11540</name>
</gene>
<dbReference type="PANTHER" id="PTHR33164:SF64">
    <property type="entry name" value="TRANSCRIPTIONAL REGULATOR SLYA"/>
    <property type="match status" value="1"/>
</dbReference>
<feature type="compositionally biased region" description="Low complexity" evidence="4">
    <location>
        <begin position="180"/>
        <end position="192"/>
    </location>
</feature>
<feature type="domain" description="HTH marR-type" evidence="5">
    <location>
        <begin position="28"/>
        <end position="161"/>
    </location>
</feature>
<dbReference type="Proteomes" id="UP001378242">
    <property type="component" value="Unassembled WGS sequence"/>
</dbReference>
<dbReference type="GeneID" id="43177176"/>
<dbReference type="Pfam" id="PF01047">
    <property type="entry name" value="MarR"/>
    <property type="match status" value="1"/>
</dbReference>
<reference evidence="6 7" key="1">
    <citation type="submission" date="2024-02" db="EMBL/GenBank/DDBJ databases">
        <title>Bacteria isolated from the canopy kelp, Nereocystis luetkeana.</title>
        <authorList>
            <person name="Pfister C.A."/>
            <person name="Younker I.T."/>
            <person name="Light S.H."/>
        </authorList>
    </citation>
    <scope>NUCLEOTIDE SEQUENCE [LARGE SCALE GENOMIC DNA]</scope>
    <source>
        <strain evidence="6 7">TI.5.07</strain>
    </source>
</reference>
<dbReference type="RefSeq" id="WP_240499676.1">
    <property type="nucleotide sequence ID" value="NZ_BJOH01000025.1"/>
</dbReference>
<keyword evidence="3" id="KW-0804">Transcription</keyword>
<protein>
    <submittedName>
        <fullName evidence="6">MarR family transcriptional regulator</fullName>
    </submittedName>
</protein>
<dbReference type="PRINTS" id="PR00598">
    <property type="entry name" value="HTHMARR"/>
</dbReference>
<proteinExistence type="predicted"/>
<dbReference type="EMBL" id="JBAKAP010000012">
    <property type="protein sequence ID" value="MEL0617460.1"/>
    <property type="molecule type" value="Genomic_DNA"/>
</dbReference>
<dbReference type="InterPro" id="IPR036390">
    <property type="entry name" value="WH_DNA-bd_sf"/>
</dbReference>
<comment type="caution">
    <text evidence="6">The sequence shown here is derived from an EMBL/GenBank/DDBJ whole genome shotgun (WGS) entry which is preliminary data.</text>
</comment>
<organism evidence="6 7">
    <name type="scientific">Cobetia marina</name>
    <name type="common">Deleya marina</name>
    <dbReference type="NCBI Taxonomy" id="28258"/>
    <lineage>
        <taxon>Bacteria</taxon>
        <taxon>Pseudomonadati</taxon>
        <taxon>Pseudomonadota</taxon>
        <taxon>Gammaproteobacteria</taxon>
        <taxon>Oceanospirillales</taxon>
        <taxon>Halomonadaceae</taxon>
        <taxon>Cobetia</taxon>
    </lineage>
</organism>
<dbReference type="InterPro" id="IPR000835">
    <property type="entry name" value="HTH_MarR-typ"/>
</dbReference>
<dbReference type="PANTHER" id="PTHR33164">
    <property type="entry name" value="TRANSCRIPTIONAL REGULATOR, MARR FAMILY"/>
    <property type="match status" value="1"/>
</dbReference>
<dbReference type="SMART" id="SM00347">
    <property type="entry name" value="HTH_MARR"/>
    <property type="match status" value="1"/>
</dbReference>
<keyword evidence="7" id="KW-1185">Reference proteome</keyword>
<evidence type="ECO:0000313" key="6">
    <source>
        <dbReference type="EMBL" id="MEL0617460.1"/>
    </source>
</evidence>
<name>A0ABU9GHE7_COBMA</name>
<keyword evidence="1" id="KW-0805">Transcription regulation</keyword>
<dbReference type="PROSITE" id="PS50995">
    <property type="entry name" value="HTH_MARR_2"/>
    <property type="match status" value="1"/>
</dbReference>
<accession>A0ABU9GHE7</accession>
<feature type="region of interest" description="Disordered" evidence="4">
    <location>
        <begin position="164"/>
        <end position="199"/>
    </location>
</feature>
<evidence type="ECO:0000259" key="5">
    <source>
        <dbReference type="PROSITE" id="PS50995"/>
    </source>
</evidence>
<sequence>MQQGTDDEVALQAMKACDDAQPLHETIKPSLGGLLGRVHRLWRTSITTAVEPLGMTEARWTVMVHLEKLGEGCTQQMLASELGIEMPSLTRTLNQLECQQLIRREPHATDRRARCLWFTEAGHECLVQLGERIARVREELYVGFEDESLDQLAGMLQALERNARHSISRSQAESAGNAPASRTGARGTRSRSPATHRES</sequence>
<dbReference type="InterPro" id="IPR039422">
    <property type="entry name" value="MarR/SlyA-like"/>
</dbReference>
<evidence type="ECO:0000256" key="1">
    <source>
        <dbReference type="ARBA" id="ARBA00023015"/>
    </source>
</evidence>
<keyword evidence="2" id="KW-0238">DNA-binding</keyword>
<evidence type="ECO:0000256" key="3">
    <source>
        <dbReference type="ARBA" id="ARBA00023163"/>
    </source>
</evidence>
<evidence type="ECO:0000256" key="2">
    <source>
        <dbReference type="ARBA" id="ARBA00023125"/>
    </source>
</evidence>
<dbReference type="Gene3D" id="1.10.10.10">
    <property type="entry name" value="Winged helix-like DNA-binding domain superfamily/Winged helix DNA-binding domain"/>
    <property type="match status" value="1"/>
</dbReference>
<dbReference type="SUPFAM" id="SSF46785">
    <property type="entry name" value="Winged helix' DNA-binding domain"/>
    <property type="match status" value="1"/>
</dbReference>
<dbReference type="InterPro" id="IPR036388">
    <property type="entry name" value="WH-like_DNA-bd_sf"/>
</dbReference>